<reference evidence="3" key="1">
    <citation type="submission" date="2021-02" db="EMBL/GenBank/DDBJ databases">
        <authorList>
            <person name="Nowell W R."/>
        </authorList>
    </citation>
    <scope>NUCLEOTIDE SEQUENCE</scope>
    <source>
        <strain evidence="3">Ploen Becks lab</strain>
    </source>
</reference>
<feature type="transmembrane region" description="Helical" evidence="1">
    <location>
        <begin position="302"/>
        <end position="320"/>
    </location>
</feature>
<feature type="transmembrane region" description="Helical" evidence="1">
    <location>
        <begin position="234"/>
        <end position="250"/>
    </location>
</feature>
<dbReference type="EMBL" id="CAJNOC010000176">
    <property type="protein sequence ID" value="CAF0722964.1"/>
    <property type="molecule type" value="Genomic_DNA"/>
</dbReference>
<comment type="caution">
    <text evidence="3">The sequence shown here is derived from an EMBL/GenBank/DDBJ whole genome shotgun (WGS) entry which is preliminary data.</text>
</comment>
<dbReference type="GO" id="GO:0016747">
    <property type="term" value="F:acyltransferase activity, transferring groups other than amino-acyl groups"/>
    <property type="evidence" value="ECO:0007669"/>
    <property type="project" value="InterPro"/>
</dbReference>
<feature type="domain" description="Acyltransferase 3" evidence="2">
    <location>
        <begin position="16"/>
        <end position="348"/>
    </location>
</feature>
<feature type="transmembrane region" description="Helical" evidence="1">
    <location>
        <begin position="44"/>
        <end position="69"/>
    </location>
</feature>
<dbReference type="InterPro" id="IPR050879">
    <property type="entry name" value="Acyltransferase_3"/>
</dbReference>
<evidence type="ECO:0000256" key="1">
    <source>
        <dbReference type="SAM" id="Phobius"/>
    </source>
</evidence>
<evidence type="ECO:0000259" key="2">
    <source>
        <dbReference type="Pfam" id="PF01757"/>
    </source>
</evidence>
<feature type="transmembrane region" description="Helical" evidence="1">
    <location>
        <begin position="135"/>
        <end position="158"/>
    </location>
</feature>
<dbReference type="GO" id="GO:0000271">
    <property type="term" value="P:polysaccharide biosynthetic process"/>
    <property type="evidence" value="ECO:0007669"/>
    <property type="project" value="TreeGrafter"/>
</dbReference>
<evidence type="ECO:0000313" key="4">
    <source>
        <dbReference type="Proteomes" id="UP000663879"/>
    </source>
</evidence>
<dbReference type="InterPro" id="IPR002656">
    <property type="entry name" value="Acyl_transf_3_dom"/>
</dbReference>
<protein>
    <recommendedName>
        <fullName evidence="2">Acyltransferase 3 domain-containing protein</fullName>
    </recommendedName>
</protein>
<feature type="transmembrane region" description="Helical" evidence="1">
    <location>
        <begin position="21"/>
        <end position="38"/>
    </location>
</feature>
<dbReference type="Proteomes" id="UP000663879">
    <property type="component" value="Unassembled WGS sequence"/>
</dbReference>
<keyword evidence="1" id="KW-0472">Membrane</keyword>
<dbReference type="Pfam" id="PF01757">
    <property type="entry name" value="Acyl_transf_3"/>
    <property type="match status" value="1"/>
</dbReference>
<feature type="transmembrane region" description="Helical" evidence="1">
    <location>
        <begin position="204"/>
        <end position="222"/>
    </location>
</feature>
<keyword evidence="4" id="KW-1185">Reference proteome</keyword>
<dbReference type="PANTHER" id="PTHR23028:SF53">
    <property type="entry name" value="ACYL_TRANSF_3 DOMAIN-CONTAINING PROTEIN"/>
    <property type="match status" value="1"/>
</dbReference>
<dbReference type="AlphaFoldDB" id="A0A813MVB5"/>
<feature type="transmembrane region" description="Helical" evidence="1">
    <location>
        <begin position="165"/>
        <end position="184"/>
    </location>
</feature>
<keyword evidence="1" id="KW-1133">Transmembrane helix</keyword>
<keyword evidence="1" id="KW-0812">Transmembrane</keyword>
<name>A0A813MVB5_9BILA</name>
<sequence length="374" mass="44217">MENSPDGSYYKIVHFNYLDGVRGFLALYVLCVHLYITMNTPGILAVFNCEGVHIGVFGFFVLSAFLLTYKMLNDLKKSQTFHDIILIIFKYLIRRFFRIYMPFAIFVLSLNFQKIKEYHNKSNTIPNLLMLDRALYSHLWTIPIEIKYYFLIPIVCLVFHRSKKYWLLTLSASISISFVLYKYVHFTSSDVYYGDSNKLYPRFPIFYTGSVVALLFFKYENWTNFKNFLSSKNLRFFITILSFIMCYYILRNLSKYYSPEVNMFDDSIHPGPKLDFLLFLMLIGAPNSFTKLFSENYFLTRMGHYSFGIYLWHPMCIQIVRSNLKYFDKEADAIGCVLILSILCGYFFNQFIEKPMMKLGNKVDSIFNSNLLNY</sequence>
<feature type="transmembrane region" description="Helical" evidence="1">
    <location>
        <begin position="96"/>
        <end position="115"/>
    </location>
</feature>
<accession>A0A813MVB5</accession>
<dbReference type="GO" id="GO:0016020">
    <property type="term" value="C:membrane"/>
    <property type="evidence" value="ECO:0007669"/>
    <property type="project" value="TreeGrafter"/>
</dbReference>
<gene>
    <name evidence="3" type="ORF">OXX778_LOCUS2294</name>
</gene>
<proteinExistence type="predicted"/>
<organism evidence="3 4">
    <name type="scientific">Brachionus calyciflorus</name>
    <dbReference type="NCBI Taxonomy" id="104777"/>
    <lineage>
        <taxon>Eukaryota</taxon>
        <taxon>Metazoa</taxon>
        <taxon>Spiralia</taxon>
        <taxon>Gnathifera</taxon>
        <taxon>Rotifera</taxon>
        <taxon>Eurotatoria</taxon>
        <taxon>Monogononta</taxon>
        <taxon>Pseudotrocha</taxon>
        <taxon>Ploima</taxon>
        <taxon>Brachionidae</taxon>
        <taxon>Brachionus</taxon>
    </lineage>
</organism>
<evidence type="ECO:0000313" key="3">
    <source>
        <dbReference type="EMBL" id="CAF0722964.1"/>
    </source>
</evidence>
<dbReference type="OrthoDB" id="92766at2759"/>
<dbReference type="PANTHER" id="PTHR23028">
    <property type="entry name" value="ACETYLTRANSFERASE"/>
    <property type="match status" value="1"/>
</dbReference>
<feature type="transmembrane region" description="Helical" evidence="1">
    <location>
        <begin position="332"/>
        <end position="352"/>
    </location>
</feature>